<organism evidence="1 2">
    <name type="scientific">Coccidioides immitis RMSCC 2394</name>
    <dbReference type="NCBI Taxonomy" id="404692"/>
    <lineage>
        <taxon>Eukaryota</taxon>
        <taxon>Fungi</taxon>
        <taxon>Dikarya</taxon>
        <taxon>Ascomycota</taxon>
        <taxon>Pezizomycotina</taxon>
        <taxon>Eurotiomycetes</taxon>
        <taxon>Eurotiomycetidae</taxon>
        <taxon>Onygenales</taxon>
        <taxon>Onygenaceae</taxon>
        <taxon>Coccidioides</taxon>
    </lineage>
</organism>
<protein>
    <submittedName>
        <fullName evidence="1">Uncharacterized protein</fullName>
    </submittedName>
</protein>
<dbReference type="Proteomes" id="UP000054565">
    <property type="component" value="Unassembled WGS sequence"/>
</dbReference>
<dbReference type="EMBL" id="DS028097">
    <property type="protein sequence ID" value="KMP08333.1"/>
    <property type="molecule type" value="Genomic_DNA"/>
</dbReference>
<proteinExistence type="predicted"/>
<gene>
    <name evidence="1" type="ORF">CIRG_08014</name>
</gene>
<reference evidence="2" key="1">
    <citation type="journal article" date="2010" name="Genome Res.">
        <title>Population genomic sequencing of Coccidioides fungi reveals recent hybridization and transposon control.</title>
        <authorList>
            <person name="Neafsey D.E."/>
            <person name="Barker B.M."/>
            <person name="Sharpton T.J."/>
            <person name="Stajich J.E."/>
            <person name="Park D.J."/>
            <person name="Whiston E."/>
            <person name="Hung C.-Y."/>
            <person name="McMahan C."/>
            <person name="White J."/>
            <person name="Sykes S."/>
            <person name="Heiman D."/>
            <person name="Young S."/>
            <person name="Zeng Q."/>
            <person name="Abouelleil A."/>
            <person name="Aftuck L."/>
            <person name="Bessette D."/>
            <person name="Brown A."/>
            <person name="FitzGerald M."/>
            <person name="Lui A."/>
            <person name="Macdonald J.P."/>
            <person name="Priest M."/>
            <person name="Orbach M.J."/>
            <person name="Galgiani J.N."/>
            <person name="Kirkland T.N."/>
            <person name="Cole G.T."/>
            <person name="Birren B.W."/>
            <person name="Henn M.R."/>
            <person name="Taylor J.W."/>
            <person name="Rounsley S.D."/>
        </authorList>
    </citation>
    <scope>NUCLEOTIDE SEQUENCE [LARGE SCALE GENOMIC DNA]</scope>
    <source>
        <strain evidence="2">RMSCC 2394</strain>
    </source>
</reference>
<evidence type="ECO:0000313" key="1">
    <source>
        <dbReference type="EMBL" id="KMP08333.1"/>
    </source>
</evidence>
<name>A0A0J6YN25_COCIT</name>
<evidence type="ECO:0000313" key="2">
    <source>
        <dbReference type="Proteomes" id="UP000054565"/>
    </source>
</evidence>
<accession>A0A0J6YN25</accession>
<dbReference type="AlphaFoldDB" id="A0A0J6YN25"/>
<sequence>MCTTPLTAIFRTKFTKATWHMKCGTPKDRCANQGDIEDRAMSLRIFGDGISKQHCSSAYAARQAKTTCSKTTSPGLQAATRLATVELWEKASHICIVQRKVGPEEMKLNVVCRAQYRSGWCLQGCRKLIRSHWMTREVVLKLRSVKQTEAPASKNRTANRAPSLLILRRLTAWNNPRRRLGDDTRPANGQRRMELTNPISHVTTQPYAAGPRFPFLEWRVFGPPLNERRVPDGRRFPQD</sequence>